<dbReference type="RefSeq" id="WP_317101711.1">
    <property type="nucleotide sequence ID" value="NZ_JAWJAC010000032.1"/>
</dbReference>
<dbReference type="Proteomes" id="UP001286589">
    <property type="component" value="Unassembled WGS sequence"/>
</dbReference>
<accession>A0AB35RWZ9</accession>
<proteinExistence type="predicted"/>
<reference evidence="2 3" key="1">
    <citation type="submission" date="2023-10" db="EMBL/GenBank/DDBJ databases">
        <title>Phytobacter spp. The emergence of a new genus of hospital-origin enterobacteria encoding carbapenemases in Argentina.</title>
        <authorList>
            <person name="Vay C."/>
            <person name="Almuzara M."/>
            <person name="Traglia G.M."/>
            <person name="Campos J."/>
        </authorList>
    </citation>
    <scope>NUCLEOTIDE SEQUENCE [LARGE SCALE GENOMIC DNA]</scope>
    <source>
        <strain evidence="2 3">CVMA36</strain>
    </source>
</reference>
<dbReference type="EMBL" id="JAWJAC010000032">
    <property type="protein sequence ID" value="MDV2865859.1"/>
    <property type="molecule type" value="Genomic_DNA"/>
</dbReference>
<evidence type="ECO:0000313" key="2">
    <source>
        <dbReference type="EMBL" id="MDV2865859.1"/>
    </source>
</evidence>
<keyword evidence="3" id="KW-1185">Reference proteome</keyword>
<dbReference type="AlphaFoldDB" id="A0AB35RWZ9"/>
<feature type="compositionally biased region" description="Low complexity" evidence="1">
    <location>
        <begin position="8"/>
        <end position="19"/>
    </location>
</feature>
<evidence type="ECO:0000256" key="1">
    <source>
        <dbReference type="SAM" id="MobiDB-lite"/>
    </source>
</evidence>
<gene>
    <name evidence="2" type="ORF">R0H02_25815</name>
</gene>
<feature type="region of interest" description="Disordered" evidence="1">
    <location>
        <begin position="1"/>
        <end position="28"/>
    </location>
</feature>
<name>A0AB35RWZ9_9ENTR</name>
<organism evidence="2 3">
    <name type="scientific">Phytobacter ursingii</name>
    <dbReference type="NCBI Taxonomy" id="1972431"/>
    <lineage>
        <taxon>Bacteria</taxon>
        <taxon>Pseudomonadati</taxon>
        <taxon>Pseudomonadota</taxon>
        <taxon>Gammaproteobacteria</taxon>
        <taxon>Enterobacterales</taxon>
        <taxon>Enterobacteriaceae</taxon>
        <taxon>Phytobacter</taxon>
    </lineage>
</organism>
<evidence type="ECO:0000313" key="3">
    <source>
        <dbReference type="Proteomes" id="UP001286589"/>
    </source>
</evidence>
<comment type="caution">
    <text evidence="2">The sequence shown here is derived from an EMBL/GenBank/DDBJ whole genome shotgun (WGS) entry which is preliminary data.</text>
</comment>
<sequence length="192" mass="21492">MKTQNSKTAATTTAETGGENQNSTALNLPVSASQERTVRTFRRSLFIPGFPAVNTAAIRTSFDMGIEYLSAATFTLDERIFGDRGVRSGIEMMLIKPQEKLLVTVFVYRPQPQAVPETWEARVVHCANRIGDEECAETAEYETTQVYMASGVMNDDAGAIFEAEHKGLEKYAREHLKKGDDESPFCHWQYVR</sequence>
<protein>
    <submittedName>
        <fullName evidence="2">Uncharacterized protein</fullName>
    </submittedName>
</protein>